<feature type="repeat" description="WD" evidence="3">
    <location>
        <begin position="410"/>
        <end position="451"/>
    </location>
</feature>
<gene>
    <name evidence="6" type="ORF">CUN59_18390</name>
</gene>
<evidence type="ECO:0000259" key="5">
    <source>
        <dbReference type="Pfam" id="PF25047"/>
    </source>
</evidence>
<keyword evidence="4" id="KW-1133">Transmembrane helix</keyword>
<dbReference type="PROSITE" id="PS00678">
    <property type="entry name" value="WD_REPEATS_1"/>
    <property type="match status" value="3"/>
</dbReference>
<feature type="repeat" description="WD" evidence="3">
    <location>
        <begin position="670"/>
        <end position="704"/>
    </location>
</feature>
<dbReference type="PROSITE" id="PS50294">
    <property type="entry name" value="WD_REPEATS_REGION"/>
    <property type="match status" value="6"/>
</dbReference>
<dbReference type="SMART" id="SM00320">
    <property type="entry name" value="WD40"/>
    <property type="match status" value="7"/>
</dbReference>
<name>A0A2S6CQ95_9CYAN</name>
<dbReference type="RefSeq" id="WP_104389208.1">
    <property type="nucleotide sequence ID" value="NZ_PGEM01000158.1"/>
</dbReference>
<dbReference type="CDD" id="cd00200">
    <property type="entry name" value="WD40"/>
    <property type="match status" value="1"/>
</dbReference>
<keyword evidence="2" id="KW-0677">Repeat</keyword>
<dbReference type="EMBL" id="PGEM01000158">
    <property type="protein sequence ID" value="PPJ61923.1"/>
    <property type="molecule type" value="Genomic_DNA"/>
</dbReference>
<keyword evidence="1 3" id="KW-0853">WD repeat</keyword>
<keyword evidence="4" id="KW-0472">Membrane</keyword>
<keyword evidence="7" id="KW-1185">Reference proteome</keyword>
<accession>A0A2S6CQ95</accession>
<dbReference type="OrthoDB" id="494465at2"/>
<evidence type="ECO:0000256" key="4">
    <source>
        <dbReference type="SAM" id="Phobius"/>
    </source>
</evidence>
<dbReference type="PANTHER" id="PTHR22847:SF637">
    <property type="entry name" value="WD REPEAT DOMAIN 5B"/>
    <property type="match status" value="1"/>
</dbReference>
<dbReference type="InterPro" id="IPR036322">
    <property type="entry name" value="WD40_repeat_dom_sf"/>
</dbReference>
<feature type="repeat" description="WD" evidence="3">
    <location>
        <begin position="456"/>
        <end position="497"/>
    </location>
</feature>
<dbReference type="InterPro" id="IPR056829">
    <property type="entry name" value="Beta-prop_TEP1_2nd"/>
</dbReference>
<protein>
    <recommendedName>
        <fullName evidence="5">TEP-1 second beta-propeller domain-containing protein</fullName>
    </recommendedName>
</protein>
<dbReference type="PANTHER" id="PTHR22847">
    <property type="entry name" value="WD40 REPEAT PROTEIN"/>
    <property type="match status" value="1"/>
</dbReference>
<dbReference type="Pfam" id="PF00400">
    <property type="entry name" value="WD40"/>
    <property type="match status" value="1"/>
</dbReference>
<evidence type="ECO:0000313" key="7">
    <source>
        <dbReference type="Proteomes" id="UP000239589"/>
    </source>
</evidence>
<dbReference type="Pfam" id="PF25047">
    <property type="entry name" value="Beta-prop_TEP1_2nd"/>
    <property type="match status" value="1"/>
</dbReference>
<feature type="repeat" description="WD" evidence="3">
    <location>
        <begin position="593"/>
        <end position="627"/>
    </location>
</feature>
<organism evidence="6 7">
    <name type="scientific">Cuspidothrix issatschenkoi CHARLIE-1</name>
    <dbReference type="NCBI Taxonomy" id="2052836"/>
    <lineage>
        <taxon>Bacteria</taxon>
        <taxon>Bacillati</taxon>
        <taxon>Cyanobacteriota</taxon>
        <taxon>Cyanophyceae</taxon>
        <taxon>Nostocales</taxon>
        <taxon>Aphanizomenonaceae</taxon>
        <taxon>Cuspidothrix</taxon>
    </lineage>
</organism>
<comment type="caution">
    <text evidence="6">The sequence shown here is derived from an EMBL/GenBank/DDBJ whole genome shotgun (WGS) entry which is preliminary data.</text>
</comment>
<dbReference type="InterPro" id="IPR019775">
    <property type="entry name" value="WD40_repeat_CS"/>
</dbReference>
<dbReference type="AlphaFoldDB" id="A0A2S6CQ95"/>
<dbReference type="InterPro" id="IPR015943">
    <property type="entry name" value="WD40/YVTN_repeat-like_dom_sf"/>
</dbReference>
<sequence length="704" mass="78512">MNNRQLLEVSEYVCLGLSILGTIVATVTQQVVYAVIPVSLSITLNLVNRPKLNYSQSQSQIEQLQTSLQNITEEFYQVNNTMNTSNQRLEQIEAWRQQLSQIIDQTIEIAINERLGQLEVYKQEISQIIDQKIQISIQKLNTEFNAVHQEIQIVNNRLQKLDISLESLSYTVDQDEYISNTAELKTELSQINQQLQVFNSRFAEIETFIQNGNEGSEQQLAKLRDNQKNQSQEFSQIHQQIEVVNSRFAEIDNSTQKLHQTILEQNQEIGDIKEKQASEISKNNDIFDSINQRLTDRFTELDSLFTALVQPLQVENKSNSQTNPILETASQEKEEISKNNDIFDSIGNSINKSLKTLDVLTELNTWFNPAQLGNESSIKESDNYQEPLEVIATTSSSNDNTEKLVFVRTLKGHEKKVLAVAFSPDGRFLASGSDDKIIKLWDLATQQHRTFEGHGEYSGSRGINSLAFSPDGKFLVSGSDDKTIKLWDVNLGIEVFTFTGHEERVYALAFSPLGKILASGSKDKTVKLWSLETGKEIYSFKGHTDDVLSVTFSPDGKLLASGAGGNDKTIKILQLAENEVKTLTGHSDWFGGITSLAFSPDGKTLISGSQDKTIKLWNLETSQEIRTLSGHSNHICAVAYSPNGQILASASKDKTVKLWSVATGEEISSVKCNNSVIYSIAFSPDGKILAAGSKDTTITLFPMA</sequence>
<evidence type="ECO:0000313" key="6">
    <source>
        <dbReference type="EMBL" id="PPJ61923.1"/>
    </source>
</evidence>
<feature type="transmembrane region" description="Helical" evidence="4">
    <location>
        <begin position="12"/>
        <end position="36"/>
    </location>
</feature>
<feature type="repeat" description="WD" evidence="3">
    <location>
        <begin position="540"/>
        <end position="563"/>
    </location>
</feature>
<proteinExistence type="predicted"/>
<evidence type="ECO:0000256" key="2">
    <source>
        <dbReference type="ARBA" id="ARBA00022737"/>
    </source>
</evidence>
<dbReference type="InterPro" id="IPR020472">
    <property type="entry name" value="WD40_PAC1"/>
</dbReference>
<evidence type="ECO:0000256" key="1">
    <source>
        <dbReference type="ARBA" id="ARBA00022574"/>
    </source>
</evidence>
<evidence type="ECO:0000256" key="3">
    <source>
        <dbReference type="PROSITE-ProRule" id="PRU00221"/>
    </source>
</evidence>
<keyword evidence="4" id="KW-0812">Transmembrane</keyword>
<dbReference type="PRINTS" id="PR00320">
    <property type="entry name" value="GPROTEINBRPT"/>
</dbReference>
<dbReference type="InterPro" id="IPR001680">
    <property type="entry name" value="WD40_rpt"/>
</dbReference>
<feature type="domain" description="TEP-1 second beta-propeller" evidence="5">
    <location>
        <begin position="473"/>
        <end position="677"/>
    </location>
</feature>
<dbReference type="SUPFAM" id="SSF50978">
    <property type="entry name" value="WD40 repeat-like"/>
    <property type="match status" value="1"/>
</dbReference>
<dbReference type="Gene3D" id="2.130.10.10">
    <property type="entry name" value="YVTN repeat-like/Quinoprotein amine dehydrogenase"/>
    <property type="match status" value="4"/>
</dbReference>
<feature type="repeat" description="WD" evidence="3">
    <location>
        <begin position="628"/>
        <end position="669"/>
    </location>
</feature>
<feature type="repeat" description="WD" evidence="3">
    <location>
        <begin position="498"/>
        <end position="539"/>
    </location>
</feature>
<dbReference type="PROSITE" id="PS50082">
    <property type="entry name" value="WD_REPEATS_2"/>
    <property type="match status" value="7"/>
</dbReference>
<reference evidence="6 7" key="1">
    <citation type="submission" date="2018-02" db="EMBL/GenBank/DDBJ databases">
        <title>Discovery of a pederin family compound in a non-symbiotic bloom-forming cyanobacterium.</title>
        <authorList>
            <person name="Kust A."/>
            <person name="Mares J."/>
            <person name="Jokela J."/>
            <person name="Urajova P."/>
            <person name="Hajek J."/>
            <person name="Saurav K."/>
            <person name="Voracova K."/>
            <person name="Fewer D.P."/>
            <person name="Haapaniemi E."/>
            <person name="Permi P."/>
            <person name="Rehakova K."/>
            <person name="Sivonen K."/>
            <person name="Hrouzek P."/>
        </authorList>
    </citation>
    <scope>NUCLEOTIDE SEQUENCE [LARGE SCALE GENOMIC DNA]</scope>
    <source>
        <strain evidence="6 7">CHARLIE-1</strain>
    </source>
</reference>
<dbReference type="Proteomes" id="UP000239589">
    <property type="component" value="Unassembled WGS sequence"/>
</dbReference>